<evidence type="ECO:0000259" key="8">
    <source>
        <dbReference type="Pfam" id="PF02706"/>
    </source>
</evidence>
<name>A0A3E2TKU1_9FIRM</name>
<evidence type="ECO:0000256" key="3">
    <source>
        <dbReference type="ARBA" id="ARBA00022475"/>
    </source>
</evidence>
<comment type="caution">
    <text evidence="9">The sequence shown here is derived from an EMBL/GenBank/DDBJ whole genome shotgun (WGS) entry which is preliminary data.</text>
</comment>
<dbReference type="RefSeq" id="WP_117520179.1">
    <property type="nucleotide sequence ID" value="NZ_QVEU01000001.1"/>
</dbReference>
<dbReference type="PANTHER" id="PTHR32309">
    <property type="entry name" value="TYROSINE-PROTEIN KINASE"/>
    <property type="match status" value="1"/>
</dbReference>
<dbReference type="Pfam" id="PF02706">
    <property type="entry name" value="Wzz"/>
    <property type="match status" value="1"/>
</dbReference>
<organism evidence="9 10">
    <name type="scientific">Anaerococcus nagyae</name>
    <dbReference type="NCBI Taxonomy" id="1755241"/>
    <lineage>
        <taxon>Bacteria</taxon>
        <taxon>Bacillati</taxon>
        <taxon>Bacillota</taxon>
        <taxon>Tissierellia</taxon>
        <taxon>Tissierellales</taxon>
        <taxon>Peptoniphilaceae</taxon>
        <taxon>Anaerococcus</taxon>
    </lineage>
</organism>
<feature type="transmembrane region" description="Helical" evidence="7">
    <location>
        <begin position="167"/>
        <end position="187"/>
    </location>
</feature>
<evidence type="ECO:0000256" key="2">
    <source>
        <dbReference type="ARBA" id="ARBA00006683"/>
    </source>
</evidence>
<dbReference type="EMBL" id="QVEU01000001">
    <property type="protein sequence ID" value="RGB78037.1"/>
    <property type="molecule type" value="Genomic_DNA"/>
</dbReference>
<feature type="domain" description="Polysaccharide chain length determinant N-terminal" evidence="8">
    <location>
        <begin position="4"/>
        <end position="90"/>
    </location>
</feature>
<dbReference type="PANTHER" id="PTHR32309:SF31">
    <property type="entry name" value="CAPSULAR EXOPOLYSACCHARIDE FAMILY"/>
    <property type="match status" value="1"/>
</dbReference>
<evidence type="ECO:0000256" key="6">
    <source>
        <dbReference type="ARBA" id="ARBA00023136"/>
    </source>
</evidence>
<comment type="subcellular location">
    <subcellularLocation>
        <location evidence="1">Cell membrane</location>
        <topology evidence="1">Multi-pass membrane protein</topology>
    </subcellularLocation>
</comment>
<dbReference type="GO" id="GO:0005886">
    <property type="term" value="C:plasma membrane"/>
    <property type="evidence" value="ECO:0007669"/>
    <property type="project" value="UniProtKB-SubCell"/>
</dbReference>
<dbReference type="AlphaFoldDB" id="A0A3E2TKU1"/>
<dbReference type="InterPro" id="IPR050445">
    <property type="entry name" value="Bact_polysacc_biosynth/exp"/>
</dbReference>
<gene>
    <name evidence="9" type="ORF">DXA39_00890</name>
</gene>
<evidence type="ECO:0000256" key="7">
    <source>
        <dbReference type="SAM" id="Phobius"/>
    </source>
</evidence>
<accession>A0A3E2TKU1</accession>
<dbReference type="InterPro" id="IPR003856">
    <property type="entry name" value="LPS_length_determ_N"/>
</dbReference>
<keyword evidence="10" id="KW-1185">Reference proteome</keyword>
<dbReference type="Proteomes" id="UP000261011">
    <property type="component" value="Unassembled WGS sequence"/>
</dbReference>
<evidence type="ECO:0000313" key="9">
    <source>
        <dbReference type="EMBL" id="RGB78037.1"/>
    </source>
</evidence>
<keyword evidence="3" id="KW-1003">Cell membrane</keyword>
<evidence type="ECO:0000313" key="10">
    <source>
        <dbReference type="Proteomes" id="UP000261011"/>
    </source>
</evidence>
<dbReference type="OrthoDB" id="1690322at2"/>
<reference evidence="9 10" key="1">
    <citation type="submission" date="2018-08" db="EMBL/GenBank/DDBJ databases">
        <title>A genome reference for cultivated species of the human gut microbiota.</title>
        <authorList>
            <person name="Zou Y."/>
            <person name="Xue W."/>
            <person name="Luo G."/>
        </authorList>
    </citation>
    <scope>NUCLEOTIDE SEQUENCE [LARGE SCALE GENOMIC DNA]</scope>
    <source>
        <strain evidence="9 10">OF01-3</strain>
    </source>
</reference>
<sequence length="343" mass="39076">MEKITTKQIMESIKRNKWLILVPALVLGLGIFGTKVLNSDSYEAQAVLMVTSNDDEPISYNKLILNEKLANIYAQFLESEDLYERVSEKLDTNLESDDIEDKLEYEVNPQGGVISFSYKDRNENRARDSLTLITEEFRDYAKNYLNMENIEYLQNVVVKESSKTRGIVFSIIGLIVGALVGLLILLIKEIFSDKIEEADDIRQLGLEVLGDFSYDNKSELGKIRRKIINTSNKAVIGLSSINDKSYEANITKKLAESIEAPVVSSQGLDYRKVKKQILNYDVDKDYILVDEESLENSEAYDLAGLEDYKIIVAKKSTHKKDLIKQVRELERLGIKVLGVIYYK</sequence>
<keyword evidence="4 7" id="KW-0812">Transmembrane</keyword>
<keyword evidence="6 7" id="KW-0472">Membrane</keyword>
<evidence type="ECO:0000256" key="5">
    <source>
        <dbReference type="ARBA" id="ARBA00022989"/>
    </source>
</evidence>
<keyword evidence="5 7" id="KW-1133">Transmembrane helix</keyword>
<comment type="similarity">
    <text evidence="2">Belongs to the CpsC/CapA family.</text>
</comment>
<evidence type="ECO:0000256" key="4">
    <source>
        <dbReference type="ARBA" id="ARBA00022692"/>
    </source>
</evidence>
<evidence type="ECO:0000256" key="1">
    <source>
        <dbReference type="ARBA" id="ARBA00004651"/>
    </source>
</evidence>
<protein>
    <submittedName>
        <fullName evidence="9">Lipopolysaccharide biosynthesis protein</fullName>
    </submittedName>
</protein>
<proteinExistence type="inferred from homology"/>